<dbReference type="InterPro" id="IPR004087">
    <property type="entry name" value="KH_dom"/>
</dbReference>
<sequence>MHKISNFTGSAKHGWERMTPSMGFGMSRPHPQHDGGGMAPVPPPPGKRNIPGAAVMNHNPIVPGHPINLSFNIPFNSNLPGPDPEEILYSSTGAEQKWVHPDGGAEEDLPNHALPIHTRNVENLRALCQHLSASHGDRIRATVTSAKPKPVPGMQRGPLTALVTNVCISGDADVVHKLRAKILNETPITLRCETIDVDREIVFPEGQKGARSDVLGHMDEIAAQTRADIFLLEAKSRRKDSDSVSFNGGLEKSMDQRLRIQVYSDGESLETAKTRLLIMIDQVLQRQVDTIRLELSLQNLVSGRHRKNIKMIESATGTAIYFPPVFPALFGYTPSGAIPLRNRDEIIITGESMENILQAKKRLHDLVVSIKTFVKDVHITTSKVDFILLERLDKIRKIVEANGSYALLPPLGNHSGVLRVQATDILNVERTVREIMGLTGQFYSASWWVTHPDPAQRLPTTADVQTMLPDICINSGCEITFEKLNFHINGSDDAVKAALSIINTMPFVKKAQSTLRVKVELANEHKEFVSGKKNGKINKIMSQSNVQIVFDGFNEYNFYIDVRGAHYEATKNGLDLVELEMPASISFHVPDQYHKRIIGIGGQHIQRIMKKYSVFVKFSNAMDRGGVGKDDDDIKVDNVICRTPARNADNLELVKQEIMDMVEKVDAEFVIEQVPVDRLYHRELITRMPEIEELEKKWNCKIMFPGTEQASDIITVSGPEYQVPQAVDEFLGMVPENHEIEFPLTDALRLVLSSEEFRNDTVQKLKDQYVVEVSLGEPKKEKHGNEEITIMKLVLSYTRNNAGGLKDAIDFLLLPLMARGLDVNNVKGAIPRPKSDSFEDSMPYFESKLLQRAEPPIINESPTRPNFEDGTSRSIFDKLRKPSSMASFSSFIDRRRKNGTNSPASSLFMHASNNASKASLVSMESRDSGYRNPWNDSGIGIDSEHPDQQGGVTPGHAHANSWGSFAGVSSASRPNTSSASLVGTSAFPFGANPNVSTNSLSTPMIPGLGMVGANGVAAASMLPSTLGDVTPKYDEHSLDGTGRSTSTTSSPAANTPSSSSSSSAKNAKSAKLTATTASATSAASNSSGYPAPIGPPH</sequence>
<dbReference type="GeneID" id="54359104"/>
<dbReference type="SUPFAM" id="SSF54791">
    <property type="entry name" value="Eukaryotic type KH-domain (KH-domain type I)"/>
    <property type="match status" value="4"/>
</dbReference>
<dbReference type="RefSeq" id="XP_033460318.1">
    <property type="nucleotide sequence ID" value="XM_033601304.1"/>
</dbReference>
<accession>A0A6J3M8W8</accession>
<evidence type="ECO:0000256" key="3">
    <source>
        <dbReference type="SAM" id="MobiDB-lite"/>
    </source>
</evidence>
<feature type="domain" description="K Homology" evidence="4">
    <location>
        <begin position="513"/>
        <end position="574"/>
    </location>
</feature>
<evidence type="ECO:0000313" key="5">
    <source>
        <dbReference type="Proteomes" id="UP000504637"/>
    </source>
</evidence>
<dbReference type="PANTHER" id="PTHR10627:SF76">
    <property type="entry name" value="KH DOMAIN-CONTAINING PROTEIN YLL032C"/>
    <property type="match status" value="1"/>
</dbReference>
<evidence type="ECO:0000313" key="6">
    <source>
        <dbReference type="RefSeq" id="XP_033460318.1"/>
    </source>
</evidence>
<feature type="region of interest" description="Disordered" evidence="3">
    <location>
        <begin position="935"/>
        <end position="959"/>
    </location>
</feature>
<dbReference type="Pfam" id="PF24563">
    <property type="entry name" value="KH_Mug60-KHD4"/>
    <property type="match status" value="1"/>
</dbReference>
<proteinExistence type="predicted"/>
<dbReference type="PROSITE" id="PS50084">
    <property type="entry name" value="KH_TYPE_1"/>
    <property type="match status" value="1"/>
</dbReference>
<protein>
    <recommendedName>
        <fullName evidence="4">K Homology domain-containing protein</fullName>
    </recommendedName>
</protein>
<keyword evidence="2" id="KW-0694">RNA-binding</keyword>
<feature type="domain" description="K Homology" evidence="4">
    <location>
        <begin position="285"/>
        <end position="368"/>
    </location>
</feature>
<evidence type="ECO:0000256" key="1">
    <source>
        <dbReference type="ARBA" id="ARBA00022737"/>
    </source>
</evidence>
<reference evidence="6" key="2">
    <citation type="submission" date="2020-04" db="EMBL/GenBank/DDBJ databases">
        <authorList>
            <consortium name="NCBI Genome Project"/>
        </authorList>
    </citation>
    <scope>NUCLEOTIDE SEQUENCE</scope>
    <source>
        <strain evidence="6">CBS 342.82</strain>
    </source>
</reference>
<evidence type="ECO:0000256" key="2">
    <source>
        <dbReference type="PROSITE-ProRule" id="PRU00117"/>
    </source>
</evidence>
<gene>
    <name evidence="6" type="ORF">K489DRAFT_318312</name>
</gene>
<feature type="domain" description="K Homology" evidence="4">
    <location>
        <begin position="581"/>
        <end position="663"/>
    </location>
</feature>
<keyword evidence="1" id="KW-0677">Repeat</keyword>
<dbReference type="CDD" id="cd22453">
    <property type="entry name" value="KH-I_MUG60_like"/>
    <property type="match status" value="1"/>
</dbReference>
<feature type="region of interest" description="Disordered" evidence="3">
    <location>
        <begin position="1"/>
        <end position="50"/>
    </location>
</feature>
<feature type="compositionally biased region" description="Low complexity" evidence="3">
    <location>
        <begin position="1044"/>
        <end position="1087"/>
    </location>
</feature>
<dbReference type="OrthoDB" id="271862at2759"/>
<feature type="region of interest" description="Disordered" evidence="3">
    <location>
        <begin position="1030"/>
        <end position="1097"/>
    </location>
</feature>
<organism evidence="6">
    <name type="scientific">Dissoconium aciculare CBS 342.82</name>
    <dbReference type="NCBI Taxonomy" id="1314786"/>
    <lineage>
        <taxon>Eukaryota</taxon>
        <taxon>Fungi</taxon>
        <taxon>Dikarya</taxon>
        <taxon>Ascomycota</taxon>
        <taxon>Pezizomycotina</taxon>
        <taxon>Dothideomycetes</taxon>
        <taxon>Dothideomycetidae</taxon>
        <taxon>Mycosphaerellales</taxon>
        <taxon>Dissoconiaceae</taxon>
        <taxon>Dissoconium</taxon>
    </lineage>
</organism>
<dbReference type="Proteomes" id="UP000504637">
    <property type="component" value="Unplaced"/>
</dbReference>
<dbReference type="GO" id="GO:0003729">
    <property type="term" value="F:mRNA binding"/>
    <property type="evidence" value="ECO:0007669"/>
    <property type="project" value="TreeGrafter"/>
</dbReference>
<keyword evidence="5" id="KW-1185">Reference proteome</keyword>
<dbReference type="SMART" id="SM00322">
    <property type="entry name" value="KH"/>
    <property type="match status" value="4"/>
</dbReference>
<dbReference type="Gene3D" id="3.30.1370.10">
    <property type="entry name" value="K Homology domain, type 1"/>
    <property type="match status" value="3"/>
</dbReference>
<dbReference type="InterPro" id="IPR004088">
    <property type="entry name" value="KH_dom_type_1"/>
</dbReference>
<evidence type="ECO:0000259" key="4">
    <source>
        <dbReference type="SMART" id="SM00322"/>
    </source>
</evidence>
<dbReference type="PANTHER" id="PTHR10627">
    <property type="entry name" value="SCP160"/>
    <property type="match status" value="1"/>
</dbReference>
<feature type="domain" description="K Homology" evidence="4">
    <location>
        <begin position="668"/>
        <end position="735"/>
    </location>
</feature>
<dbReference type="InterPro" id="IPR056553">
    <property type="entry name" value="KH_Mug60-KHD4"/>
</dbReference>
<dbReference type="AlphaFoldDB" id="A0A6J3M8W8"/>
<dbReference type="InterPro" id="IPR036612">
    <property type="entry name" value="KH_dom_type_1_sf"/>
</dbReference>
<dbReference type="GO" id="GO:0005737">
    <property type="term" value="C:cytoplasm"/>
    <property type="evidence" value="ECO:0007669"/>
    <property type="project" value="TreeGrafter"/>
</dbReference>
<reference evidence="6" key="3">
    <citation type="submission" date="2025-08" db="UniProtKB">
        <authorList>
            <consortium name="RefSeq"/>
        </authorList>
    </citation>
    <scope>IDENTIFICATION</scope>
    <source>
        <strain evidence="6">CBS 342.82</strain>
    </source>
</reference>
<reference evidence="6" key="1">
    <citation type="submission" date="2020-01" db="EMBL/GenBank/DDBJ databases">
        <authorList>
            <consortium name="DOE Joint Genome Institute"/>
            <person name="Haridas S."/>
            <person name="Albert R."/>
            <person name="Binder M."/>
            <person name="Bloem J."/>
            <person name="Labutti K."/>
            <person name="Salamov A."/>
            <person name="Andreopoulos B."/>
            <person name="Baker S.E."/>
            <person name="Barry K."/>
            <person name="Bills G."/>
            <person name="Bluhm B.H."/>
            <person name="Cannon C."/>
            <person name="Castanera R."/>
            <person name="Culley D.E."/>
            <person name="Daum C."/>
            <person name="Ezra D."/>
            <person name="Gonzalez J.B."/>
            <person name="Henrissat B."/>
            <person name="Kuo A."/>
            <person name="Liang C."/>
            <person name="Lipzen A."/>
            <person name="Lutzoni F."/>
            <person name="Magnuson J."/>
            <person name="Mondo S."/>
            <person name="Nolan M."/>
            <person name="Ohm R."/>
            <person name="Pangilinan J."/>
            <person name="Park H.-J."/>
            <person name="Ramirez L."/>
            <person name="Alfaro M."/>
            <person name="Sun H."/>
            <person name="Tritt A."/>
            <person name="Yoshinaga Y."/>
            <person name="Zwiers L.-H."/>
            <person name="Turgeon B.G."/>
            <person name="Goodwin S.B."/>
            <person name="Spatafora J.W."/>
            <person name="Crous P.W."/>
            <person name="Grigoriev I.V."/>
        </authorList>
    </citation>
    <scope>NUCLEOTIDE SEQUENCE</scope>
    <source>
        <strain evidence="6">CBS 342.82</strain>
    </source>
</reference>
<name>A0A6J3M8W8_9PEZI</name>
<dbReference type="Pfam" id="PF00013">
    <property type="entry name" value="KH_1"/>
    <property type="match status" value="2"/>
</dbReference>